<reference evidence="2 3" key="1">
    <citation type="submission" date="2023-11" db="EMBL/GenBank/DDBJ databases">
        <title>The common occurrence of Acinetobacte faecalis in cattle feces and its emended description.</title>
        <authorList>
            <person name="Kyselkova M."/>
            <person name="Xanthopoulou K."/>
            <person name="Shestivska V."/>
            <person name="Spanelova P."/>
            <person name="Maixnerova M."/>
            <person name="Higgins P.G."/>
            <person name="Nemec A."/>
        </authorList>
    </citation>
    <scope>NUCLEOTIDE SEQUENCE [LARGE SCALE GENOMIC DNA]</scope>
    <source>
        <strain evidence="2 3">ANC 7483</strain>
    </source>
</reference>
<dbReference type="CDD" id="cd00093">
    <property type="entry name" value="HTH_XRE"/>
    <property type="match status" value="1"/>
</dbReference>
<sequence length="105" mass="11943">MVRNNSNVFSMRLKIARKAKKLSQERLGILAGIDEASASARMNQYETGKYAPDLLMATKIAEVLEVPVAYFYTENNLMAEIIVQLQFLTELQHKGVLDFIHKINQ</sequence>
<dbReference type="InterPro" id="IPR010982">
    <property type="entry name" value="Lambda_DNA-bd_dom_sf"/>
</dbReference>
<comment type="caution">
    <text evidence="2">The sequence shown here is derived from an EMBL/GenBank/DDBJ whole genome shotgun (WGS) entry which is preliminary data.</text>
</comment>
<dbReference type="AlphaFoldDB" id="A0AB35UX71"/>
<evidence type="ECO:0000259" key="1">
    <source>
        <dbReference type="PROSITE" id="PS50943"/>
    </source>
</evidence>
<dbReference type="PROSITE" id="PS50943">
    <property type="entry name" value="HTH_CROC1"/>
    <property type="match status" value="1"/>
</dbReference>
<organism evidence="2 3">
    <name type="scientific">Acinetobacter faecalis</name>
    <dbReference type="NCBI Taxonomy" id="2665161"/>
    <lineage>
        <taxon>Bacteria</taxon>
        <taxon>Pseudomonadati</taxon>
        <taxon>Pseudomonadota</taxon>
        <taxon>Gammaproteobacteria</taxon>
        <taxon>Moraxellales</taxon>
        <taxon>Moraxellaceae</taxon>
        <taxon>Acinetobacter</taxon>
    </lineage>
</organism>
<evidence type="ECO:0000313" key="3">
    <source>
        <dbReference type="Proteomes" id="UP001278995"/>
    </source>
</evidence>
<dbReference type="EMBL" id="JAXHPL010000042">
    <property type="protein sequence ID" value="MDY6487224.1"/>
    <property type="molecule type" value="Genomic_DNA"/>
</dbReference>
<accession>A0AB35UX71</accession>
<evidence type="ECO:0000313" key="2">
    <source>
        <dbReference type="EMBL" id="MDY6487224.1"/>
    </source>
</evidence>
<dbReference type="GO" id="GO:0003677">
    <property type="term" value="F:DNA binding"/>
    <property type="evidence" value="ECO:0007669"/>
    <property type="project" value="InterPro"/>
</dbReference>
<dbReference type="RefSeq" id="WP_321099595.1">
    <property type="nucleotide sequence ID" value="NZ_JAXHPL010000042.1"/>
</dbReference>
<dbReference type="Pfam" id="PF01381">
    <property type="entry name" value="HTH_3"/>
    <property type="match status" value="1"/>
</dbReference>
<dbReference type="Gene3D" id="1.10.260.40">
    <property type="entry name" value="lambda repressor-like DNA-binding domains"/>
    <property type="match status" value="1"/>
</dbReference>
<feature type="domain" description="HTH cro/C1-type" evidence="1">
    <location>
        <begin position="13"/>
        <end position="71"/>
    </location>
</feature>
<dbReference type="SUPFAM" id="SSF47413">
    <property type="entry name" value="lambda repressor-like DNA-binding domains"/>
    <property type="match status" value="1"/>
</dbReference>
<gene>
    <name evidence="2" type="ORF">SKM51_08480</name>
</gene>
<dbReference type="InterPro" id="IPR001387">
    <property type="entry name" value="Cro/C1-type_HTH"/>
</dbReference>
<name>A0AB35UX71_9GAMM</name>
<protein>
    <submittedName>
        <fullName evidence="2">Helix-turn-helix transcriptional regulator</fullName>
    </submittedName>
</protein>
<dbReference type="SMART" id="SM00530">
    <property type="entry name" value="HTH_XRE"/>
    <property type="match status" value="1"/>
</dbReference>
<dbReference type="Proteomes" id="UP001278995">
    <property type="component" value="Unassembled WGS sequence"/>
</dbReference>
<proteinExistence type="predicted"/>